<organism evidence="8 9">
    <name type="scientific">Candidatus Cryptobacteroides faecigallinarum</name>
    <dbReference type="NCBI Taxonomy" id="2840763"/>
    <lineage>
        <taxon>Bacteria</taxon>
        <taxon>Pseudomonadati</taxon>
        <taxon>Bacteroidota</taxon>
        <taxon>Bacteroidia</taxon>
        <taxon>Bacteroidales</taxon>
        <taxon>Candidatus Cryptobacteroides</taxon>
    </lineage>
</organism>
<dbReference type="InterPro" id="IPR039426">
    <property type="entry name" value="TonB-dep_rcpt-like"/>
</dbReference>
<reference evidence="8" key="1">
    <citation type="submission" date="2020-10" db="EMBL/GenBank/DDBJ databases">
        <authorList>
            <person name="Gilroy R."/>
        </authorList>
    </citation>
    <scope>NUCLEOTIDE SEQUENCE</scope>
    <source>
        <strain evidence="8">B1-13419</strain>
    </source>
</reference>
<gene>
    <name evidence="8" type="ORF">IAB91_07310</name>
</gene>
<protein>
    <submittedName>
        <fullName evidence="8">SusC/RagA family TonB-linked outer membrane protein</fullName>
    </submittedName>
</protein>
<dbReference type="AlphaFoldDB" id="A0A9D9INY2"/>
<evidence type="ECO:0000256" key="1">
    <source>
        <dbReference type="ARBA" id="ARBA00004571"/>
    </source>
</evidence>
<dbReference type="PROSITE" id="PS52016">
    <property type="entry name" value="TONB_DEPENDENT_REC_3"/>
    <property type="match status" value="1"/>
</dbReference>
<evidence type="ECO:0000313" key="9">
    <source>
        <dbReference type="Proteomes" id="UP000823757"/>
    </source>
</evidence>
<proteinExistence type="inferred from homology"/>
<evidence type="ECO:0000256" key="5">
    <source>
        <dbReference type="ARBA" id="ARBA00023136"/>
    </source>
</evidence>
<dbReference type="InterPro" id="IPR023996">
    <property type="entry name" value="TonB-dep_OMP_SusC/RagA"/>
</dbReference>
<dbReference type="InterPro" id="IPR008969">
    <property type="entry name" value="CarboxyPept-like_regulatory"/>
</dbReference>
<keyword evidence="3 7" id="KW-1134">Transmembrane beta strand</keyword>
<dbReference type="EMBL" id="JADIMD010000109">
    <property type="protein sequence ID" value="MBO8475078.1"/>
    <property type="molecule type" value="Genomic_DNA"/>
</dbReference>
<dbReference type="Gene3D" id="2.40.170.20">
    <property type="entry name" value="TonB-dependent receptor, beta-barrel domain"/>
    <property type="match status" value="1"/>
</dbReference>
<keyword evidence="5 7" id="KW-0472">Membrane</keyword>
<dbReference type="Gene3D" id="2.60.40.1120">
    <property type="entry name" value="Carboxypeptidase-like, regulatory domain"/>
    <property type="match status" value="1"/>
</dbReference>
<evidence type="ECO:0000256" key="6">
    <source>
        <dbReference type="ARBA" id="ARBA00023237"/>
    </source>
</evidence>
<evidence type="ECO:0000256" key="4">
    <source>
        <dbReference type="ARBA" id="ARBA00022692"/>
    </source>
</evidence>
<sequence>MLLLTTTLAISETYSAAQSHGKRVLAGQVRDESGEPLPGANVYVRGDIRNGTSTDVNGYYSLEFPDGKDIRIEASFLGMKTSTVEYIGQAEQDFVLKADDNMMQEAVVTGRQNINDVDIRARAGVINEVDVKRMQDRPVLDMSLALQGSVPGLVVTNRGDLGTKPEIRIRGNSSFREGDTANEPLYVLDGQVISSDAFMTLNPLDIADIKILKDAVACALYGTKAANGVLEITSVRGTNGETVVTYNFDGGVTMRGRRAVQMMDSAEKLELERLLKNPEAPGYRYSEDYYRRYYPTDPNLDQMIAEGQAILDQLRQTNTDWFKTLLRNDFYQRHNLSVRGGNSKTSYYASANYSYQGGQIPGNDVSRFTGRVSLDQAVGKKGYVSLSVNGGYSKANSPNGSTYSPSTLVYELNPYESTTSGELWSYPNRTYDDLVYQYDRTSTEKRFGTTASINLEPLEGLRVDAVAGIDMVLSESIELVPSTAYEEINSGAAENERGRLTKSKNTNSNITTNVRITYNKIIGKHDFTVGANTDYYYDDIDNMSLTGYGVGTQKSAAAINQSLEGSRKLSTSNMHEKTAQVGIGVLAGYTFNEAYDIFGTYKADASSILPKDKRWNAAWAVGIGWDVKSYFKDWNPISALRFKASYGKTANLAGVSPSLASATFSYLDDSYGDTRLLELMSLYNDSLKPEQTISTEASVSFGLFDVVTFDVGYYDRVTQDALLDVPIPSSNGFSTLKRNIGVLSNSGVEASVFAKLLNLNDLRLNLRFSIAYNRNKVIDLYDGDRLYTSEDSIIPDFEVGKSYDMLYGPISLGLDPMTGLPVFQGADGREIQANETLTRDDMVALGHSVPPYSGSINLSFTWKNLEFDADFYYVFGGVKQYAYSYVRYYDDANKNAVKGQVSNMWFKPGDQDKMYHTPFYSSSVIENLTAWPNSRSIGSSDYIRLSMLSLRYRFSERQLEWSKGVIKYANVALQASNLFTLTRYKESDPESGSLVGQQQPVVTLSLSLSF</sequence>
<dbReference type="InterPro" id="IPR036942">
    <property type="entry name" value="Beta-barrel_TonB_sf"/>
</dbReference>
<evidence type="ECO:0000256" key="7">
    <source>
        <dbReference type="PROSITE-ProRule" id="PRU01360"/>
    </source>
</evidence>
<keyword evidence="4 7" id="KW-0812">Transmembrane</keyword>
<dbReference type="Pfam" id="PF13715">
    <property type="entry name" value="CarbopepD_reg_2"/>
    <property type="match status" value="1"/>
</dbReference>
<dbReference type="Gene3D" id="2.170.130.10">
    <property type="entry name" value="TonB-dependent receptor, plug domain"/>
    <property type="match status" value="1"/>
</dbReference>
<comment type="caution">
    <text evidence="8">The sequence shown here is derived from an EMBL/GenBank/DDBJ whole genome shotgun (WGS) entry which is preliminary data.</text>
</comment>
<name>A0A9D9INY2_9BACT</name>
<dbReference type="InterPro" id="IPR037066">
    <property type="entry name" value="Plug_dom_sf"/>
</dbReference>
<keyword evidence="2 7" id="KW-0813">Transport</keyword>
<dbReference type="Proteomes" id="UP000823757">
    <property type="component" value="Unassembled WGS sequence"/>
</dbReference>
<dbReference type="SUPFAM" id="SSF56935">
    <property type="entry name" value="Porins"/>
    <property type="match status" value="1"/>
</dbReference>
<evidence type="ECO:0000256" key="2">
    <source>
        <dbReference type="ARBA" id="ARBA00022448"/>
    </source>
</evidence>
<keyword evidence="6 7" id="KW-0998">Cell outer membrane</keyword>
<dbReference type="SUPFAM" id="SSF49464">
    <property type="entry name" value="Carboxypeptidase regulatory domain-like"/>
    <property type="match status" value="1"/>
</dbReference>
<dbReference type="NCBIfam" id="TIGR04056">
    <property type="entry name" value="OMP_RagA_SusC"/>
    <property type="match status" value="1"/>
</dbReference>
<reference evidence="8" key="2">
    <citation type="journal article" date="2021" name="PeerJ">
        <title>Extensive microbial diversity within the chicken gut microbiome revealed by metagenomics and culture.</title>
        <authorList>
            <person name="Gilroy R."/>
            <person name="Ravi A."/>
            <person name="Getino M."/>
            <person name="Pursley I."/>
            <person name="Horton D.L."/>
            <person name="Alikhan N.F."/>
            <person name="Baker D."/>
            <person name="Gharbi K."/>
            <person name="Hall N."/>
            <person name="Watson M."/>
            <person name="Adriaenssens E.M."/>
            <person name="Foster-Nyarko E."/>
            <person name="Jarju S."/>
            <person name="Secka A."/>
            <person name="Antonio M."/>
            <person name="Oren A."/>
            <person name="Chaudhuri R.R."/>
            <person name="La Ragione R."/>
            <person name="Hildebrand F."/>
            <person name="Pallen M.J."/>
        </authorList>
    </citation>
    <scope>NUCLEOTIDE SEQUENCE</scope>
    <source>
        <strain evidence="8">B1-13419</strain>
    </source>
</reference>
<comment type="similarity">
    <text evidence="7">Belongs to the TonB-dependent receptor family.</text>
</comment>
<evidence type="ECO:0000313" key="8">
    <source>
        <dbReference type="EMBL" id="MBO8475078.1"/>
    </source>
</evidence>
<evidence type="ECO:0000256" key="3">
    <source>
        <dbReference type="ARBA" id="ARBA00022452"/>
    </source>
</evidence>
<accession>A0A9D9INY2</accession>
<dbReference type="GO" id="GO:0009279">
    <property type="term" value="C:cell outer membrane"/>
    <property type="evidence" value="ECO:0007669"/>
    <property type="project" value="UniProtKB-SubCell"/>
</dbReference>
<comment type="subcellular location">
    <subcellularLocation>
        <location evidence="1 7">Cell outer membrane</location>
        <topology evidence="1 7">Multi-pass membrane protein</topology>
    </subcellularLocation>
</comment>